<dbReference type="EMBL" id="CASHTH010001929">
    <property type="protein sequence ID" value="CAI8022017.1"/>
    <property type="molecule type" value="Genomic_DNA"/>
</dbReference>
<gene>
    <name evidence="1" type="ORF">GBAR_LOCUS12961</name>
</gene>
<reference evidence="1" key="1">
    <citation type="submission" date="2023-03" db="EMBL/GenBank/DDBJ databases">
        <authorList>
            <person name="Steffen K."/>
            <person name="Cardenas P."/>
        </authorList>
    </citation>
    <scope>NUCLEOTIDE SEQUENCE</scope>
</reference>
<dbReference type="AlphaFoldDB" id="A0AA35WPZ3"/>
<name>A0AA35WPZ3_GEOBA</name>
<keyword evidence="2" id="KW-1185">Reference proteome</keyword>
<protein>
    <submittedName>
        <fullName evidence="1">Uncharacterized protein</fullName>
    </submittedName>
</protein>
<proteinExistence type="predicted"/>
<accession>A0AA35WPZ3</accession>
<organism evidence="1 2">
    <name type="scientific">Geodia barretti</name>
    <name type="common">Barrett's horny sponge</name>
    <dbReference type="NCBI Taxonomy" id="519541"/>
    <lineage>
        <taxon>Eukaryota</taxon>
        <taxon>Metazoa</taxon>
        <taxon>Porifera</taxon>
        <taxon>Demospongiae</taxon>
        <taxon>Heteroscleromorpha</taxon>
        <taxon>Tetractinellida</taxon>
        <taxon>Astrophorina</taxon>
        <taxon>Geodiidae</taxon>
        <taxon>Geodia</taxon>
    </lineage>
</organism>
<evidence type="ECO:0000313" key="1">
    <source>
        <dbReference type="EMBL" id="CAI8022017.1"/>
    </source>
</evidence>
<evidence type="ECO:0000313" key="2">
    <source>
        <dbReference type="Proteomes" id="UP001174909"/>
    </source>
</evidence>
<dbReference type="Proteomes" id="UP001174909">
    <property type="component" value="Unassembled WGS sequence"/>
</dbReference>
<comment type="caution">
    <text evidence="1">The sequence shown here is derived from an EMBL/GenBank/DDBJ whole genome shotgun (WGS) entry which is preliminary data.</text>
</comment>
<sequence>MEAEEETGLAGPRRGVRVTRHSYVAMSEKWTGLNVRLLCTPPTSPVAPDMDSVFTLSEHHRWRCNCSVAGSTGVVSSMSQ</sequence>